<dbReference type="PIRSF" id="PIRSF008546">
    <property type="entry name" value="UCP008546"/>
    <property type="match status" value="1"/>
</dbReference>
<dbReference type="Gene3D" id="1.25.40.380">
    <property type="entry name" value="Protein of unknown function DUF1810"/>
    <property type="match status" value="1"/>
</dbReference>
<dbReference type="Proteomes" id="UP000194546">
    <property type="component" value="Unassembled WGS sequence"/>
</dbReference>
<proteinExistence type="predicted"/>
<gene>
    <name evidence="1" type="ORF">PAMC26510_26230</name>
</gene>
<sequence>MAGTSLAAFSGNDLEAVMSDPFNLQRFVDAQNPLFETVTSELETGKKRTHWMWFVFPQIQGLGHSDMARRYAISSVDEARAYLDHPVLGERLRVLTQIVNALEGRSVEQIFGYPDDLKFHSSMTLFAHAATDKTPFELALNTYFGGEPDAGTVARLK</sequence>
<dbReference type="AlphaFoldDB" id="A0A242MFW9"/>
<organism evidence="1 2">
    <name type="scientific">Caballeronia sordidicola</name>
    <name type="common">Burkholderia sordidicola</name>
    <dbReference type="NCBI Taxonomy" id="196367"/>
    <lineage>
        <taxon>Bacteria</taxon>
        <taxon>Pseudomonadati</taxon>
        <taxon>Pseudomonadota</taxon>
        <taxon>Betaproteobacteria</taxon>
        <taxon>Burkholderiales</taxon>
        <taxon>Burkholderiaceae</taxon>
        <taxon>Caballeronia</taxon>
    </lineage>
</organism>
<accession>A0A242MFW9</accession>
<evidence type="ECO:0000313" key="1">
    <source>
        <dbReference type="EMBL" id="OTP70046.1"/>
    </source>
</evidence>
<name>A0A242MFW9_CABSO</name>
<comment type="caution">
    <text evidence="1">The sequence shown here is derived from an EMBL/GenBank/DDBJ whole genome shotgun (WGS) entry which is preliminary data.</text>
</comment>
<dbReference type="GO" id="GO:0016787">
    <property type="term" value="F:hydrolase activity"/>
    <property type="evidence" value="ECO:0007669"/>
    <property type="project" value="UniProtKB-KW"/>
</dbReference>
<dbReference type="EMBL" id="NBTY01000144">
    <property type="protein sequence ID" value="OTP70046.1"/>
    <property type="molecule type" value="Genomic_DNA"/>
</dbReference>
<protein>
    <submittedName>
        <fullName evidence="1">NTP pyrophosphohydrolase</fullName>
    </submittedName>
</protein>
<keyword evidence="1" id="KW-0378">Hydrolase</keyword>
<reference evidence="1 2" key="1">
    <citation type="submission" date="2017-03" db="EMBL/GenBank/DDBJ databases">
        <title>Genome analysis of strain PAMC 26510.</title>
        <authorList>
            <person name="Oh H.-M."/>
            <person name="Yang J.-A."/>
        </authorList>
    </citation>
    <scope>NUCLEOTIDE SEQUENCE [LARGE SCALE GENOMIC DNA]</scope>
    <source>
        <strain evidence="1 2">PAMC 26510</strain>
    </source>
</reference>
<dbReference type="Pfam" id="PF08837">
    <property type="entry name" value="DUF1810"/>
    <property type="match status" value="1"/>
</dbReference>
<dbReference type="InterPro" id="IPR036287">
    <property type="entry name" value="Rv1873-like_sf"/>
</dbReference>
<dbReference type="InterPro" id="IPR014937">
    <property type="entry name" value="DUF1810"/>
</dbReference>
<dbReference type="SUPFAM" id="SSF140736">
    <property type="entry name" value="Rv1873-like"/>
    <property type="match status" value="1"/>
</dbReference>
<evidence type="ECO:0000313" key="2">
    <source>
        <dbReference type="Proteomes" id="UP000194546"/>
    </source>
</evidence>